<dbReference type="GeneTree" id="ENSGT00390000015047"/>
<keyword evidence="20" id="KW-1185">Reference proteome</keyword>
<evidence type="ECO:0000256" key="4">
    <source>
        <dbReference type="ARBA" id="ARBA00022553"/>
    </source>
</evidence>
<comment type="function">
    <text evidence="13">Component of the PEX13-PEX14 docking complex, a translocon channel that specifically mediates the import of peroxisomal cargo proteins bound to PEX5 receptor. The PEX13-PEX14 docking complex forms a large import pore which can be opened to a diameter of about 9 nm. Mechanistically, PEX5 receptor along with cargo proteins associates with the PEX14 subunit of the PEX13-PEX14 docking complex in the cytosol, leading to the insertion of the receptor into the organelle membrane with the concomitant translocation of the cargo into the peroxisome matrix. Plays a key role for peroxisome movement through a direct interaction with tubulin.</text>
</comment>
<gene>
    <name evidence="19" type="primary">PEX14</name>
</gene>
<dbReference type="Ensembl" id="ENSGALT00010040461.1">
    <property type="protein sequence ID" value="ENSGALP00010023481.1"/>
    <property type="gene ID" value="ENSGALG00010016774.1"/>
</dbReference>
<evidence type="ECO:0000256" key="5">
    <source>
        <dbReference type="ARBA" id="ARBA00022692"/>
    </source>
</evidence>
<accession>A0A8V0YZC9</accession>
<evidence type="ECO:0000256" key="11">
    <source>
        <dbReference type="ARBA" id="ARBA00023140"/>
    </source>
</evidence>
<feature type="compositionally biased region" description="Polar residues" evidence="17">
    <location>
        <begin position="1"/>
        <end position="22"/>
    </location>
</feature>
<dbReference type="PANTHER" id="PTHR23058:SF0">
    <property type="entry name" value="PEROXISOMAL MEMBRANE PROTEIN PEX14"/>
    <property type="match status" value="1"/>
</dbReference>
<keyword evidence="8" id="KW-0007">Acetylation</keyword>
<keyword evidence="7" id="KW-1133">Transmembrane helix</keyword>
<keyword evidence="5" id="KW-0812">Transmembrane</keyword>
<reference evidence="19" key="2">
    <citation type="submission" date="2025-08" db="UniProtKB">
        <authorList>
            <consortium name="Ensembl"/>
        </authorList>
    </citation>
    <scope>IDENTIFICATION</scope>
    <source>
        <strain evidence="19">broiler</strain>
    </source>
</reference>
<organism evidence="19 20">
    <name type="scientific">Gallus gallus</name>
    <name type="common">Chicken</name>
    <dbReference type="NCBI Taxonomy" id="9031"/>
    <lineage>
        <taxon>Eukaryota</taxon>
        <taxon>Metazoa</taxon>
        <taxon>Chordata</taxon>
        <taxon>Craniata</taxon>
        <taxon>Vertebrata</taxon>
        <taxon>Euteleostomi</taxon>
        <taxon>Archelosauria</taxon>
        <taxon>Archosauria</taxon>
        <taxon>Dinosauria</taxon>
        <taxon>Saurischia</taxon>
        <taxon>Theropoda</taxon>
        <taxon>Coelurosauria</taxon>
        <taxon>Aves</taxon>
        <taxon>Neognathae</taxon>
        <taxon>Galloanserae</taxon>
        <taxon>Galliformes</taxon>
        <taxon>Phasianidae</taxon>
        <taxon>Phasianinae</taxon>
        <taxon>Gallus</taxon>
    </lineage>
</organism>
<evidence type="ECO:0007829" key="21">
    <source>
        <dbReference type="PeptideAtlas" id="A0A8V0YZC9"/>
    </source>
</evidence>
<sequence length="273" mass="30367">MASSEQAEQPSQAGSSPATENAASREPLIVTAVKFLQNPRVRQSPIATRRAFLKKKGLTDEEIDLAFQQSGTSADEPQSPGPSSQLVPAQPAHPVVYNPPGSRWRDYGALAIIMAGIAFGFHQLYKKYLLPLIMGGKEDRKQLQRIESNIAEMSGSVTQTVTQLQTTLAAVQEMLIQQQQKIQELTQELAASKATTSTNWILESQNINELKSEIYSLKGLLLNRCSSPSLCQQEAAQGMVEVQYTVQCRQLQRHRNPRLPLLLQRVRWWVTGE</sequence>
<evidence type="ECO:0000256" key="10">
    <source>
        <dbReference type="ARBA" id="ARBA00023136"/>
    </source>
</evidence>
<evidence type="ECO:0000256" key="12">
    <source>
        <dbReference type="ARBA" id="ARBA00029502"/>
    </source>
</evidence>
<evidence type="ECO:0000256" key="13">
    <source>
        <dbReference type="ARBA" id="ARBA00055057"/>
    </source>
</evidence>
<keyword evidence="9" id="KW-0811">Translocation</keyword>
<feature type="compositionally biased region" description="Polar residues" evidence="17">
    <location>
        <begin position="70"/>
        <end position="87"/>
    </location>
</feature>
<keyword evidence="21" id="KW-1267">Proteomics identification</keyword>
<evidence type="ECO:0000256" key="2">
    <source>
        <dbReference type="ARBA" id="ARBA00005443"/>
    </source>
</evidence>
<evidence type="ECO:0000313" key="19">
    <source>
        <dbReference type="Ensembl" id="ENSGALP00010023481.1"/>
    </source>
</evidence>
<evidence type="ECO:0000256" key="14">
    <source>
        <dbReference type="ARBA" id="ARBA00065694"/>
    </source>
</evidence>
<evidence type="ECO:0000256" key="15">
    <source>
        <dbReference type="RuleBase" id="RU367032"/>
    </source>
</evidence>
<keyword evidence="11 15" id="KW-0576">Peroxisome</keyword>
<feature type="coiled-coil region" evidence="16">
    <location>
        <begin position="168"/>
        <end position="195"/>
    </location>
</feature>
<dbReference type="GO" id="GO:0016560">
    <property type="term" value="P:protein import into peroxisome matrix, docking"/>
    <property type="evidence" value="ECO:0007669"/>
    <property type="project" value="UniProtKB-UniRule"/>
</dbReference>
<dbReference type="Proteomes" id="UP000000539">
    <property type="component" value="Chromosome 21"/>
</dbReference>
<dbReference type="AlphaFoldDB" id="A0A8V0YZC9"/>
<comment type="subunit">
    <text evidence="14">Interacts with PEX13; forming the PEX13-PEX14 docking complex. Interacts with PEX5 (via WxxxF/Y motifs). Interacts with PEX19. Interacts with tubulin.</text>
</comment>
<dbReference type="Pfam" id="PF04695">
    <property type="entry name" value="Pex14_N"/>
    <property type="match status" value="1"/>
</dbReference>
<evidence type="ECO:0000259" key="18">
    <source>
        <dbReference type="Pfam" id="PF04695"/>
    </source>
</evidence>
<dbReference type="FunFam" id="1.10.10.10:FF:000296">
    <property type="entry name" value="Peroxisomal membrane protein PEX14"/>
    <property type="match status" value="1"/>
</dbReference>
<evidence type="ECO:0000313" key="20">
    <source>
        <dbReference type="Proteomes" id="UP000000539"/>
    </source>
</evidence>
<keyword evidence="3 15" id="KW-0813">Transport</keyword>
<feature type="domain" description="Peroxisome membrane anchor protein Pex14p N-terminal" evidence="18">
    <location>
        <begin position="25"/>
        <end position="68"/>
    </location>
</feature>
<feature type="region of interest" description="Disordered" evidence="17">
    <location>
        <begin position="70"/>
        <end position="94"/>
    </location>
</feature>
<evidence type="ECO:0000256" key="8">
    <source>
        <dbReference type="ARBA" id="ARBA00022990"/>
    </source>
</evidence>
<feature type="region of interest" description="Disordered" evidence="17">
    <location>
        <begin position="1"/>
        <end position="25"/>
    </location>
</feature>
<dbReference type="InterPro" id="IPR025655">
    <property type="entry name" value="PEX14"/>
</dbReference>
<dbReference type="PANTHER" id="PTHR23058">
    <property type="entry name" value="PEROXISOMAL MEMBRANE PROTEIN PEX14"/>
    <property type="match status" value="1"/>
</dbReference>
<keyword evidence="16" id="KW-0175">Coiled coil</keyword>
<reference evidence="19" key="1">
    <citation type="submission" date="2020-11" db="EMBL/GenBank/DDBJ databases">
        <title>Gallus gallus (Chicken) genome, bGalGal1, GRCg7b, maternal haplotype autosomes + Z &amp; W.</title>
        <authorList>
            <person name="Warren W."/>
            <person name="Formenti G."/>
            <person name="Fedrigo O."/>
            <person name="Haase B."/>
            <person name="Mountcastle J."/>
            <person name="Balacco J."/>
            <person name="Tracey A."/>
            <person name="Schneider V."/>
            <person name="Okimoto R."/>
            <person name="Cheng H."/>
            <person name="Hawken R."/>
            <person name="Howe K."/>
            <person name="Jarvis E.D."/>
        </authorList>
    </citation>
    <scope>NUCLEOTIDE SEQUENCE [LARGE SCALE GENOMIC DNA]</scope>
    <source>
        <strain evidence="19">Broiler</strain>
    </source>
</reference>
<evidence type="ECO:0000256" key="17">
    <source>
        <dbReference type="SAM" id="MobiDB-lite"/>
    </source>
</evidence>
<dbReference type="InterPro" id="IPR036388">
    <property type="entry name" value="WH-like_DNA-bd_sf"/>
</dbReference>
<keyword evidence="4" id="KW-0597">Phosphoprotein</keyword>
<evidence type="ECO:0000256" key="1">
    <source>
        <dbReference type="ARBA" id="ARBA00004549"/>
    </source>
</evidence>
<dbReference type="OrthoDB" id="441517at2759"/>
<protein>
    <recommendedName>
        <fullName evidence="12 15">Peroxisomal membrane protein PEX14</fullName>
    </recommendedName>
    <alternativeName>
        <fullName evidence="15">Peroxin-14</fullName>
    </alternativeName>
</protein>
<reference evidence="19" key="3">
    <citation type="submission" date="2025-09" db="UniProtKB">
        <authorList>
            <consortium name="Ensembl"/>
        </authorList>
    </citation>
    <scope>IDENTIFICATION</scope>
    <source>
        <strain evidence="19">broiler</strain>
    </source>
</reference>
<name>A0A8V0YZC9_CHICK</name>
<evidence type="ECO:0000256" key="7">
    <source>
        <dbReference type="ARBA" id="ARBA00022989"/>
    </source>
</evidence>
<comment type="subcellular location">
    <subcellularLocation>
        <location evidence="1">Peroxisome membrane</location>
        <topology evidence="1">Single-pass membrane protein</topology>
    </subcellularLocation>
</comment>
<evidence type="ECO:0000256" key="16">
    <source>
        <dbReference type="SAM" id="Coils"/>
    </source>
</evidence>
<evidence type="ECO:0000256" key="9">
    <source>
        <dbReference type="ARBA" id="ARBA00023010"/>
    </source>
</evidence>
<comment type="similarity">
    <text evidence="2 15">Belongs to the peroxin-14 family.</text>
</comment>
<proteinExistence type="evidence at protein level"/>
<dbReference type="GO" id="GO:0005778">
    <property type="term" value="C:peroxisomal membrane"/>
    <property type="evidence" value="ECO:0007669"/>
    <property type="project" value="UniProtKB-SubCell"/>
</dbReference>
<evidence type="ECO:0000256" key="3">
    <source>
        <dbReference type="ARBA" id="ARBA00022448"/>
    </source>
</evidence>
<keyword evidence="10 15" id="KW-0472">Membrane</keyword>
<evidence type="ECO:0000256" key="6">
    <source>
        <dbReference type="ARBA" id="ARBA00022927"/>
    </source>
</evidence>
<keyword evidence="6 15" id="KW-0653">Protein transport</keyword>
<dbReference type="InterPro" id="IPR006785">
    <property type="entry name" value="Pex14_N"/>
</dbReference>
<dbReference type="Gene3D" id="1.10.10.10">
    <property type="entry name" value="Winged helix-like DNA-binding domain superfamily/Winged helix DNA-binding domain"/>
    <property type="match status" value="1"/>
</dbReference>